<protein>
    <submittedName>
        <fullName evidence="3">Nitrilase/cyanide hydratase and apolipoprotein N-acyltransferase</fullName>
    </submittedName>
</protein>
<dbReference type="SUPFAM" id="SSF56317">
    <property type="entry name" value="Carbon-nitrogen hydrolase"/>
    <property type="match status" value="1"/>
</dbReference>
<dbReference type="EMBL" id="CP002691">
    <property type="protein sequence ID" value="AEE50398.1"/>
    <property type="molecule type" value="Genomic_DNA"/>
</dbReference>
<dbReference type="RefSeq" id="WP_013764947.1">
    <property type="nucleotide sequence ID" value="NC_015510.1"/>
</dbReference>
<dbReference type="CDD" id="cd07574">
    <property type="entry name" value="nitrilase_Rim1_like"/>
    <property type="match status" value="1"/>
</dbReference>
<gene>
    <name evidence="3" type="ordered locus">Halhy_2525</name>
</gene>
<dbReference type="HOGENOM" id="CLU_519657_0_0_10"/>
<dbReference type="Pfam" id="PF00795">
    <property type="entry name" value="CN_hydrolase"/>
    <property type="match status" value="1"/>
</dbReference>
<dbReference type="InterPro" id="IPR016181">
    <property type="entry name" value="Acyl_CoA_acyltransferase"/>
</dbReference>
<sequence>MKIELRNLQYEDYFMQKDAMIEAYAGIGGDYWQEKDIQTLLRIFPEGQLCVLVDGKVVASALSIIVNYRKYGDSHTFQEITGDYTFLTHDPNGDVLYGIEMFVHPDYRGLRLGRRLYDARKELCENLNLRAVIAGGRIPNYKNFSDTLTPREYIEKVKLKEVYDPTLTFQISNGFHVKKILKNYLPGDTESKEFATLLEWNNIYYVEKEQLINVPKQVVRLGLVQWQMRLFDNFEALVEQVEFFVDAISDFKSDFILFPAMFNAPLMAEYNHLGEAKAVRELAKHTEPMLQKFVEMAMAYNTNIITGSMPIVENGSLLNVSYVCRRDGTYDGCYKIHPVPSEESAWGMVGASKIKVFDTDAGRIGILIDYDVCFPELARWHARHGVQLLFVPFLTETQNSYNRIRICAQSRAIENECYVAIAGCVGNLPKVNNMDIQFAQSAIFTPSDFSFPSNGIRAEATPNTEMTVIADVDLELLKELHEFGSVQVFKNQRKDLYEVKFKNKP</sequence>
<dbReference type="eggNOG" id="COG0388">
    <property type="taxonomic scope" value="Bacteria"/>
</dbReference>
<evidence type="ECO:0000259" key="1">
    <source>
        <dbReference type="PROSITE" id="PS50263"/>
    </source>
</evidence>
<feature type="domain" description="CN hydrolase" evidence="1">
    <location>
        <begin position="219"/>
        <end position="474"/>
    </location>
</feature>
<dbReference type="OrthoDB" id="9811121at2"/>
<name>F4KYJ2_HALH1</name>
<feature type="domain" description="N-acetyltransferase" evidence="2">
    <location>
        <begin position="3"/>
        <end position="203"/>
    </location>
</feature>
<reference key="2">
    <citation type="submission" date="2011-04" db="EMBL/GenBank/DDBJ databases">
        <title>Complete sequence of chromosome of Haliscomenobacter hydrossis DSM 1100.</title>
        <authorList>
            <consortium name="US DOE Joint Genome Institute (JGI-PGF)"/>
            <person name="Lucas S."/>
            <person name="Han J."/>
            <person name="Lapidus A."/>
            <person name="Bruce D."/>
            <person name="Goodwin L."/>
            <person name="Pitluck S."/>
            <person name="Peters L."/>
            <person name="Kyrpides N."/>
            <person name="Mavromatis K."/>
            <person name="Ivanova N."/>
            <person name="Ovchinnikova G."/>
            <person name="Pagani I."/>
            <person name="Daligault H."/>
            <person name="Detter J.C."/>
            <person name="Han C."/>
            <person name="Land M."/>
            <person name="Hauser L."/>
            <person name="Markowitz V."/>
            <person name="Cheng J.-F."/>
            <person name="Hugenholtz P."/>
            <person name="Woyke T."/>
            <person name="Wu D."/>
            <person name="Verbarg S."/>
            <person name="Frueling A."/>
            <person name="Brambilla E."/>
            <person name="Klenk H.-P."/>
            <person name="Eisen J.A."/>
        </authorList>
    </citation>
    <scope>NUCLEOTIDE SEQUENCE</scope>
    <source>
        <strain>DSM 1100</strain>
    </source>
</reference>
<dbReference type="SUPFAM" id="SSF55729">
    <property type="entry name" value="Acyl-CoA N-acyltransferases (Nat)"/>
    <property type="match status" value="1"/>
</dbReference>
<keyword evidence="4" id="KW-1185">Reference proteome</keyword>
<dbReference type="AlphaFoldDB" id="F4KYJ2"/>
<dbReference type="PROSITE" id="PS51186">
    <property type="entry name" value="GNAT"/>
    <property type="match status" value="1"/>
</dbReference>
<dbReference type="InterPro" id="IPR000182">
    <property type="entry name" value="GNAT_dom"/>
</dbReference>
<evidence type="ECO:0000313" key="4">
    <source>
        <dbReference type="Proteomes" id="UP000008461"/>
    </source>
</evidence>
<dbReference type="PROSITE" id="PS50263">
    <property type="entry name" value="CN_HYDROLASE"/>
    <property type="match status" value="1"/>
</dbReference>
<dbReference type="PANTHER" id="PTHR23088">
    <property type="entry name" value="NITRILASE-RELATED"/>
    <property type="match status" value="1"/>
</dbReference>
<dbReference type="InterPro" id="IPR003010">
    <property type="entry name" value="C-N_Hydrolase"/>
</dbReference>
<accession>F4KYJ2</accession>
<dbReference type="Proteomes" id="UP000008461">
    <property type="component" value="Chromosome"/>
</dbReference>
<dbReference type="KEGG" id="hhy:Halhy_2525"/>
<proteinExistence type="predicted"/>
<reference evidence="3 4" key="1">
    <citation type="journal article" date="2011" name="Stand. Genomic Sci.">
        <title>Complete genome sequence of Haliscomenobacter hydrossis type strain (O).</title>
        <authorList>
            <consortium name="US DOE Joint Genome Institute (JGI-PGF)"/>
            <person name="Daligault H."/>
            <person name="Lapidus A."/>
            <person name="Zeytun A."/>
            <person name="Nolan M."/>
            <person name="Lucas S."/>
            <person name="Del Rio T.G."/>
            <person name="Tice H."/>
            <person name="Cheng J.F."/>
            <person name="Tapia R."/>
            <person name="Han C."/>
            <person name="Goodwin L."/>
            <person name="Pitluck S."/>
            <person name="Liolios K."/>
            <person name="Pagani I."/>
            <person name="Ivanova N."/>
            <person name="Huntemann M."/>
            <person name="Mavromatis K."/>
            <person name="Mikhailova N."/>
            <person name="Pati A."/>
            <person name="Chen A."/>
            <person name="Palaniappan K."/>
            <person name="Land M."/>
            <person name="Hauser L."/>
            <person name="Brambilla E.M."/>
            <person name="Rohde M."/>
            <person name="Verbarg S."/>
            <person name="Goker M."/>
            <person name="Bristow J."/>
            <person name="Eisen J.A."/>
            <person name="Markowitz V."/>
            <person name="Hugenholtz P."/>
            <person name="Kyrpides N.C."/>
            <person name="Klenk H.P."/>
            <person name="Woyke T."/>
        </authorList>
    </citation>
    <scope>NUCLEOTIDE SEQUENCE [LARGE SCALE GENOMIC DNA]</scope>
    <source>
        <strain evidence="4">ATCC 27775 / DSM 1100 / LMG 10767 / O</strain>
    </source>
</reference>
<dbReference type="InterPro" id="IPR036526">
    <property type="entry name" value="C-N_Hydrolase_sf"/>
</dbReference>
<dbReference type="PANTHER" id="PTHR23088:SF50">
    <property type="entry name" value="HYDROLASE YHCX"/>
    <property type="match status" value="1"/>
</dbReference>
<dbReference type="Gene3D" id="3.40.630.30">
    <property type="match status" value="1"/>
</dbReference>
<evidence type="ECO:0000259" key="2">
    <source>
        <dbReference type="PROSITE" id="PS51186"/>
    </source>
</evidence>
<dbReference type="Pfam" id="PF00583">
    <property type="entry name" value="Acetyltransf_1"/>
    <property type="match status" value="1"/>
</dbReference>
<evidence type="ECO:0000313" key="3">
    <source>
        <dbReference type="EMBL" id="AEE50398.1"/>
    </source>
</evidence>
<dbReference type="Gene3D" id="3.60.110.10">
    <property type="entry name" value="Carbon-nitrogen hydrolase"/>
    <property type="match status" value="1"/>
</dbReference>
<dbReference type="GO" id="GO:0016747">
    <property type="term" value="F:acyltransferase activity, transferring groups other than amino-acyl groups"/>
    <property type="evidence" value="ECO:0007669"/>
    <property type="project" value="InterPro"/>
</dbReference>
<organism evidence="3 4">
    <name type="scientific">Haliscomenobacter hydrossis (strain ATCC 27775 / DSM 1100 / LMG 10767 / O)</name>
    <dbReference type="NCBI Taxonomy" id="760192"/>
    <lineage>
        <taxon>Bacteria</taxon>
        <taxon>Pseudomonadati</taxon>
        <taxon>Bacteroidota</taxon>
        <taxon>Saprospiria</taxon>
        <taxon>Saprospirales</taxon>
        <taxon>Haliscomenobacteraceae</taxon>
        <taxon>Haliscomenobacter</taxon>
    </lineage>
</organism>
<dbReference type="CDD" id="cd04301">
    <property type="entry name" value="NAT_SF"/>
    <property type="match status" value="1"/>
</dbReference>